<dbReference type="RefSeq" id="XP_007691266.1">
    <property type="nucleotide sequence ID" value="XM_007693076.1"/>
</dbReference>
<proteinExistence type="predicted"/>
<name>W6YRY8_COCMI</name>
<organism evidence="1 2">
    <name type="scientific">Bipolaris oryzae ATCC 44560</name>
    <dbReference type="NCBI Taxonomy" id="930090"/>
    <lineage>
        <taxon>Eukaryota</taxon>
        <taxon>Fungi</taxon>
        <taxon>Dikarya</taxon>
        <taxon>Ascomycota</taxon>
        <taxon>Pezizomycotina</taxon>
        <taxon>Dothideomycetes</taxon>
        <taxon>Pleosporomycetidae</taxon>
        <taxon>Pleosporales</taxon>
        <taxon>Pleosporineae</taxon>
        <taxon>Pleosporaceae</taxon>
        <taxon>Bipolaris</taxon>
    </lineage>
</organism>
<protein>
    <submittedName>
        <fullName evidence="1">Uncharacterized protein</fullName>
    </submittedName>
</protein>
<keyword evidence="2" id="KW-1185">Reference proteome</keyword>
<sequence length="105" mass="11371">MLAQPTKDVRPHANQPSIPIRHRALPPARLCQVSTLTLTLHTAHTYSPIIPGPASCSPPWSRHVSNTPALDPGCMLLSLAAFHVLLRMRCNLRVAKSMVIPAASP</sequence>
<dbReference type="HOGENOM" id="CLU_2236109_0_0_1"/>
<reference evidence="1 2" key="1">
    <citation type="journal article" date="2013" name="PLoS Genet.">
        <title>Comparative genome structure, secondary metabolite, and effector coding capacity across Cochliobolus pathogens.</title>
        <authorList>
            <person name="Condon B.J."/>
            <person name="Leng Y."/>
            <person name="Wu D."/>
            <person name="Bushley K.E."/>
            <person name="Ohm R.A."/>
            <person name="Otillar R."/>
            <person name="Martin J."/>
            <person name="Schackwitz W."/>
            <person name="Grimwood J."/>
            <person name="MohdZainudin N."/>
            <person name="Xue C."/>
            <person name="Wang R."/>
            <person name="Manning V.A."/>
            <person name="Dhillon B."/>
            <person name="Tu Z.J."/>
            <person name="Steffenson B.J."/>
            <person name="Salamov A."/>
            <person name="Sun H."/>
            <person name="Lowry S."/>
            <person name="LaButti K."/>
            <person name="Han J."/>
            <person name="Copeland A."/>
            <person name="Lindquist E."/>
            <person name="Barry K."/>
            <person name="Schmutz J."/>
            <person name="Baker S.E."/>
            <person name="Ciuffetti L.M."/>
            <person name="Grigoriev I.V."/>
            <person name="Zhong S."/>
            <person name="Turgeon B.G."/>
        </authorList>
    </citation>
    <scope>NUCLEOTIDE SEQUENCE [LARGE SCALE GENOMIC DNA]</scope>
    <source>
        <strain evidence="1 2">ATCC 44560</strain>
    </source>
</reference>
<dbReference type="KEGG" id="bor:COCMIDRAFT_39703"/>
<dbReference type="Proteomes" id="UP000054032">
    <property type="component" value="Unassembled WGS sequence"/>
</dbReference>
<dbReference type="AlphaFoldDB" id="W6YRY8"/>
<dbReference type="EMBL" id="KI964069">
    <property type="protein sequence ID" value="EUC42212.1"/>
    <property type="molecule type" value="Genomic_DNA"/>
</dbReference>
<evidence type="ECO:0000313" key="1">
    <source>
        <dbReference type="EMBL" id="EUC42212.1"/>
    </source>
</evidence>
<dbReference type="GeneID" id="19123737"/>
<accession>W6YRY8</accession>
<evidence type="ECO:0000313" key="2">
    <source>
        <dbReference type="Proteomes" id="UP000054032"/>
    </source>
</evidence>
<dbReference type="OrthoDB" id="10464721at2759"/>
<gene>
    <name evidence="1" type="ORF">COCMIDRAFT_39703</name>
</gene>